<evidence type="ECO:0000313" key="2">
    <source>
        <dbReference type="EMBL" id="KAJ7207544.1"/>
    </source>
</evidence>
<dbReference type="Proteomes" id="UP001219525">
    <property type="component" value="Unassembled WGS sequence"/>
</dbReference>
<feature type="region of interest" description="Disordered" evidence="1">
    <location>
        <begin position="1"/>
        <end position="27"/>
    </location>
</feature>
<proteinExistence type="predicted"/>
<dbReference type="InterPro" id="IPR009360">
    <property type="entry name" value="Isy1"/>
</dbReference>
<reference evidence="2" key="1">
    <citation type="submission" date="2023-03" db="EMBL/GenBank/DDBJ databases">
        <title>Massive genome expansion in bonnet fungi (Mycena s.s.) driven by repeated elements and novel gene families across ecological guilds.</title>
        <authorList>
            <consortium name="Lawrence Berkeley National Laboratory"/>
            <person name="Harder C.B."/>
            <person name="Miyauchi S."/>
            <person name="Viragh M."/>
            <person name="Kuo A."/>
            <person name="Thoen E."/>
            <person name="Andreopoulos B."/>
            <person name="Lu D."/>
            <person name="Skrede I."/>
            <person name="Drula E."/>
            <person name="Henrissat B."/>
            <person name="Morin E."/>
            <person name="Kohler A."/>
            <person name="Barry K."/>
            <person name="LaButti K."/>
            <person name="Morin E."/>
            <person name="Salamov A."/>
            <person name="Lipzen A."/>
            <person name="Mereny Z."/>
            <person name="Hegedus B."/>
            <person name="Baldrian P."/>
            <person name="Stursova M."/>
            <person name="Weitz H."/>
            <person name="Taylor A."/>
            <person name="Grigoriev I.V."/>
            <person name="Nagy L.G."/>
            <person name="Martin F."/>
            <person name="Kauserud H."/>
        </authorList>
    </citation>
    <scope>NUCLEOTIDE SEQUENCE</scope>
    <source>
        <strain evidence="2">9144</strain>
    </source>
</reference>
<keyword evidence="3" id="KW-1185">Reference proteome</keyword>
<feature type="compositionally biased region" description="Basic residues" evidence="1">
    <location>
        <begin position="56"/>
        <end position="68"/>
    </location>
</feature>
<dbReference type="Pfam" id="PF06246">
    <property type="entry name" value="Isy1"/>
    <property type="match status" value="1"/>
</dbReference>
<sequence>MPRLRTTATARTRATASAPHRRPHPCPLRHAMCARAPATARARAAPAPAPAPTATRRVRARTRNRNRVRAPAPAPTVTCCARAAPAPAPAATHSATAPARAPVPAPAATHPARASIRSPPHAAPAPASATAPVLAPAPVPLPFPTPRGGLVSVPLPCIVCARSPVPLLLATPRAAALHRVRTLTRAAAIGDAPCRRTLPWDFEICSIPVLFVYTGVDRRRGLAGIDSDSDSVEEDSIAQLAYLASPILSQPLPTENDTISTLYDAYLHSPLQRTLSSDSEVKVVDTISNFSQAEATFHPLCSRRTRLLQGPSPPALTSSRLPYAFAAVPDVYREREGFTLSFNAVVLMRPSCAVPVDIPAPGEPDSRANYRRNLTMLDDDGREMPGTKGYKYFDRAKELPACARRCRRRLCPLHVAAAARALCTPPSPPVPSAAALHAAICLYATAAHCHPRLCTSPSARHHHRVYAPRAFCMHPVPSACASPLHAPCRCRLCPLHVAPTALALCMPPSPPVPSDAARRHLSVHRRRPLHATTALCTQHARVATRHHRRLCSLYTQVPVFDYLRVLFTLPTGIQDLSAVVVVSLY</sequence>
<feature type="region of interest" description="Disordered" evidence="1">
    <location>
        <begin position="90"/>
        <end position="129"/>
    </location>
</feature>
<protein>
    <submittedName>
        <fullName evidence="2">Uncharacterized protein</fullName>
    </submittedName>
</protein>
<evidence type="ECO:0000313" key="3">
    <source>
        <dbReference type="Proteomes" id="UP001219525"/>
    </source>
</evidence>
<dbReference type="GO" id="GO:0000350">
    <property type="term" value="P:generation of catalytic spliceosome for second transesterification step"/>
    <property type="evidence" value="ECO:0007669"/>
    <property type="project" value="InterPro"/>
</dbReference>
<accession>A0AAD6VBM7</accession>
<organism evidence="2 3">
    <name type="scientific">Mycena pura</name>
    <dbReference type="NCBI Taxonomy" id="153505"/>
    <lineage>
        <taxon>Eukaryota</taxon>
        <taxon>Fungi</taxon>
        <taxon>Dikarya</taxon>
        <taxon>Basidiomycota</taxon>
        <taxon>Agaricomycotina</taxon>
        <taxon>Agaricomycetes</taxon>
        <taxon>Agaricomycetidae</taxon>
        <taxon>Agaricales</taxon>
        <taxon>Marasmiineae</taxon>
        <taxon>Mycenaceae</taxon>
        <taxon>Mycena</taxon>
    </lineage>
</organism>
<dbReference type="EMBL" id="JARJCW010000036">
    <property type="protein sequence ID" value="KAJ7207544.1"/>
    <property type="molecule type" value="Genomic_DNA"/>
</dbReference>
<comment type="caution">
    <text evidence="2">The sequence shown here is derived from an EMBL/GenBank/DDBJ whole genome shotgun (WGS) entry which is preliminary data.</text>
</comment>
<feature type="compositionally biased region" description="Low complexity" evidence="1">
    <location>
        <begin position="1"/>
        <end position="18"/>
    </location>
</feature>
<feature type="region of interest" description="Disordered" evidence="1">
    <location>
        <begin position="40"/>
        <end position="74"/>
    </location>
</feature>
<name>A0AAD6VBM7_9AGAR</name>
<dbReference type="AlphaFoldDB" id="A0AAD6VBM7"/>
<gene>
    <name evidence="2" type="ORF">GGX14DRAFT_635455</name>
</gene>
<evidence type="ECO:0000256" key="1">
    <source>
        <dbReference type="SAM" id="MobiDB-lite"/>
    </source>
</evidence>